<proteinExistence type="predicted"/>
<feature type="transmembrane region" description="Helical" evidence="1">
    <location>
        <begin position="39"/>
        <end position="66"/>
    </location>
</feature>
<dbReference type="RefSeq" id="WP_163178997.1">
    <property type="nucleotide sequence ID" value="NZ_JAAIWM010000002.1"/>
</dbReference>
<protein>
    <recommendedName>
        <fullName evidence="4">CNNM transmembrane domain-containing protein</fullName>
    </recommendedName>
</protein>
<dbReference type="EMBL" id="JAAIWM010000002">
    <property type="protein sequence ID" value="NEY71553.1"/>
    <property type="molecule type" value="Genomic_DNA"/>
</dbReference>
<comment type="caution">
    <text evidence="2">The sequence shown here is derived from an EMBL/GenBank/DDBJ whole genome shotgun (WGS) entry which is preliminary data.</text>
</comment>
<name>A0A6M0Q5L6_9BACI</name>
<evidence type="ECO:0000313" key="3">
    <source>
        <dbReference type="Proteomes" id="UP000481043"/>
    </source>
</evidence>
<keyword evidence="1" id="KW-1133">Transmembrane helix</keyword>
<keyword evidence="3" id="KW-1185">Reference proteome</keyword>
<feature type="transmembrane region" description="Helical" evidence="1">
    <location>
        <begin position="12"/>
        <end position="33"/>
    </location>
</feature>
<feature type="transmembrane region" description="Helical" evidence="1">
    <location>
        <begin position="102"/>
        <end position="124"/>
    </location>
</feature>
<accession>A0A6M0Q5L6</accession>
<dbReference type="AlphaFoldDB" id="A0A6M0Q5L6"/>
<feature type="transmembrane region" description="Helical" evidence="1">
    <location>
        <begin position="136"/>
        <end position="156"/>
    </location>
</feature>
<gene>
    <name evidence="2" type="ORF">G4D63_07320</name>
</gene>
<dbReference type="Proteomes" id="UP000481043">
    <property type="component" value="Unassembled WGS sequence"/>
</dbReference>
<organism evidence="2 3">
    <name type="scientific">Bacillus mesophilus</name>
    <dbReference type="NCBI Taxonomy" id="1808955"/>
    <lineage>
        <taxon>Bacteria</taxon>
        <taxon>Bacillati</taxon>
        <taxon>Bacillota</taxon>
        <taxon>Bacilli</taxon>
        <taxon>Bacillales</taxon>
        <taxon>Bacillaceae</taxon>
        <taxon>Bacillus</taxon>
    </lineage>
</organism>
<keyword evidence="1" id="KW-0472">Membrane</keyword>
<evidence type="ECO:0000313" key="2">
    <source>
        <dbReference type="EMBL" id="NEY71553.1"/>
    </source>
</evidence>
<evidence type="ECO:0000256" key="1">
    <source>
        <dbReference type="SAM" id="Phobius"/>
    </source>
</evidence>
<evidence type="ECO:0008006" key="4">
    <source>
        <dbReference type="Google" id="ProtNLM"/>
    </source>
</evidence>
<sequence>MNDTFRKSINWSLGIAVITFVLAAIFSIVSTYTLSGVTWAMGMVVVLIIVFIGIFFDMLGVAATAADEVPFHAMASEKVKGSRHAILIVRNADRFANFCNDVIGDISGIISGTASAIVLVQVAIALDVNDNGPTQLIISVIFTSLIAALTVGGKAIGKTLAITFSTNIVFQVGKLFYFAEDKLKLRILKDARDKKKKQNSKRK</sequence>
<keyword evidence="1" id="KW-0812">Transmembrane</keyword>
<reference evidence="2 3" key="1">
    <citation type="submission" date="2020-02" db="EMBL/GenBank/DDBJ databases">
        <title>Bacillus aquiflavi sp. nov., isolated from yellow water of strong flavor Chinese baijiu in Yibin region of China.</title>
        <authorList>
            <person name="Xie J."/>
        </authorList>
    </citation>
    <scope>NUCLEOTIDE SEQUENCE [LARGE SCALE GENOMIC DNA]</scope>
    <source>
        <strain evidence="2 3">SA4</strain>
    </source>
</reference>